<dbReference type="GO" id="GO:0003723">
    <property type="term" value="F:RNA binding"/>
    <property type="evidence" value="ECO:0007669"/>
    <property type="project" value="UniProtKB-UniRule"/>
</dbReference>
<dbReference type="Pfam" id="PF00076">
    <property type="entry name" value="RRM_1"/>
    <property type="match status" value="1"/>
</dbReference>
<evidence type="ECO:0000256" key="3">
    <source>
        <dbReference type="SAM" id="MobiDB-lite"/>
    </source>
</evidence>
<evidence type="ECO:0000259" key="4">
    <source>
        <dbReference type="PROSITE" id="PS50102"/>
    </source>
</evidence>
<reference evidence="5 6" key="1">
    <citation type="submission" date="2017-04" db="EMBL/GenBank/DDBJ databases">
        <title>Draft genome sequence of Marssonina coronaria NL1: causal agent of apple blotch.</title>
        <authorList>
            <person name="Cheng Q."/>
        </authorList>
    </citation>
    <scope>NUCLEOTIDE SEQUENCE [LARGE SCALE GENOMIC DNA]</scope>
    <source>
        <strain evidence="5 6">NL1</strain>
    </source>
</reference>
<dbReference type="GO" id="GO:0003968">
    <property type="term" value="F:RNA-directed RNA polymerase activity"/>
    <property type="evidence" value="ECO:0007669"/>
    <property type="project" value="UniProtKB-KW"/>
</dbReference>
<evidence type="ECO:0000256" key="2">
    <source>
        <dbReference type="RuleBase" id="RU363098"/>
    </source>
</evidence>
<feature type="domain" description="RRM" evidence="4">
    <location>
        <begin position="1"/>
        <end position="115"/>
    </location>
</feature>
<protein>
    <recommendedName>
        <fullName evidence="2">RNA-dependent RNA polymerase</fullName>
        <ecNumber evidence="2">2.7.7.48</ecNumber>
    </recommendedName>
</protein>
<keyword evidence="2 5" id="KW-0696">RNA-directed RNA polymerase</keyword>
<dbReference type="PROSITE" id="PS50102">
    <property type="entry name" value="RRM"/>
    <property type="match status" value="1"/>
</dbReference>
<dbReference type="PANTHER" id="PTHR23079:SF17">
    <property type="entry name" value="RNA-DEPENDENT RNA POLYMERASE"/>
    <property type="match status" value="1"/>
</dbReference>
<name>A0A218ZF00_9HELO</name>
<evidence type="ECO:0000313" key="5">
    <source>
        <dbReference type="EMBL" id="OWP06671.1"/>
    </source>
</evidence>
<dbReference type="Pfam" id="PF25358">
    <property type="entry name" value="PH_fung_RdRP"/>
    <property type="match status" value="1"/>
</dbReference>
<dbReference type="STRING" id="503106.A0A218ZF00"/>
<evidence type="ECO:0000256" key="1">
    <source>
        <dbReference type="PROSITE-ProRule" id="PRU00176"/>
    </source>
</evidence>
<dbReference type="Gene3D" id="3.30.70.330">
    <property type="match status" value="1"/>
</dbReference>
<gene>
    <name evidence="5" type="ORF">B2J93_5150</name>
</gene>
<keyword evidence="2" id="KW-0548">Nucleotidyltransferase</keyword>
<dbReference type="InterPro" id="IPR057503">
    <property type="entry name" value="PH_RdRP"/>
</dbReference>
<keyword evidence="2" id="KW-0808">Transferase</keyword>
<feature type="region of interest" description="Disordered" evidence="3">
    <location>
        <begin position="69"/>
        <end position="88"/>
    </location>
</feature>
<dbReference type="Proteomes" id="UP000242519">
    <property type="component" value="Unassembled WGS sequence"/>
</dbReference>
<dbReference type="EC" id="2.7.7.48" evidence="2"/>
<dbReference type="CDD" id="cd00590">
    <property type="entry name" value="RRM_SF"/>
    <property type="match status" value="1"/>
</dbReference>
<dbReference type="PANTHER" id="PTHR23079">
    <property type="entry name" value="RNA-DEPENDENT RNA POLYMERASE"/>
    <property type="match status" value="1"/>
</dbReference>
<dbReference type="InterPro" id="IPR012677">
    <property type="entry name" value="Nucleotide-bd_a/b_plait_sf"/>
</dbReference>
<dbReference type="InterPro" id="IPR057596">
    <property type="entry name" value="RDRP_core"/>
</dbReference>
<comment type="similarity">
    <text evidence="2">Belongs to the RdRP family.</text>
</comment>
<dbReference type="InParanoid" id="A0A218ZF00"/>
<accession>A0A218ZF00</accession>
<comment type="caution">
    <text evidence="5">The sequence shown here is derived from an EMBL/GenBank/DDBJ whole genome shotgun (WGS) entry which is preliminary data.</text>
</comment>
<keyword evidence="1 2" id="KW-0694">RNA-binding</keyword>
<dbReference type="EMBL" id="MZNU01000038">
    <property type="protein sequence ID" value="OWP06671.1"/>
    <property type="molecule type" value="Genomic_DNA"/>
</dbReference>
<dbReference type="AlphaFoldDB" id="A0A218ZF00"/>
<sequence>MDVYIRNVPHQSTENHLTKFLKPYMLQLSIRSVHCTKPRNRDFAFLTFLHPEEAEKWLQHYGQAQSTGNRQQMGSCQLQPQPQPRSQPQFCARRTTTAANLKFLGRSIYCQKSNNASNLYLLRVLAKEEKDRQTRITTVATVQHHVLPITFNTASLSWRVKGRVKFGEHSMILCLDSGRRIDFLYFSTLNITTEEGGTPSLIFSMKEAPRFYENITEDPLVNLMSTLGIKTPQSPQPQRKTGPERHRIPCLGQDHELIVGSCFVYRIAIQSEPFGQGDVAERMQSLKTAHGLPRVIHRKTDVVLPRETFADGLLKLQTALARDPARYPFPLAFQILKLAQDAYLPPRTVYKLLPAIAEMTLRSPISICVRVIRKMFNQIGFPGPEAEATEFQLEELLPWLKTLEDQSHKDSLAVEKYPNGSNNVAIIHRVKITPAAIRLCGPESESNNRVLRKYPNHHEYFVRVQFSDEDGQQVRFNSRVSNEKIFHERFKNILRNGIQIAGREYAFLGSSHSSLRSHSCWFMAPFVHDGSLLWDRIIIKDLGNFASIQSPAKCAARIGQVFSDTRTAVSIDPSSVLLSEDVERNGHVFSDGVGTMSAQMMSKIWDKLPSKKLVKPTLLQIRYQGAKGMVSIDTRLRGELLLLRRSMIKFDGSTWPDVEICEAAYKPLKMFLNRQLIKILEDLGVDDKFFLKLQAEEVQRLRSITASPINASSFLKRQSIGIPINLPWLIGKLADLGLDFRRDGFLRDVLEMTLLVELRLLKHKTRIPVAKGWHLHGIMDETGFLEEGQVFCSAIVDGLPMAIAKNDILISRAPALHPGDVQTVDGVIPPAGSPLLELSNCIVFSSKGARDLPSQLSGGDLDGDRYYVIWDDDCCPQRLCKAADYARQTPINIGRAVTKNDMTDFFIQFMETDQLGRIAVLHRVLADQHPKGTFHNDCITLAGMHSTAVDMTKMPRYNHWRPDFEAPGPHVKVEKMDGLSFEEMDNRDPDEKGDDDEDFSKYRYYESEKVLGKLYRAIDEREVFEHIKHRSLHPDISSQSTVIESVWDYVRAECALFLYTHHLEWAEGIRDMYEETMLEIMINHSEHTMSPVSELEAFIGNILGKTGAQSRTQRELSTTMKEKFDEHSGFIVNCIVKEDSEWSEESLERSMACLAVSLEEKTVYKRFGSLLSFKYIAAAVCLREVERLPRV</sequence>
<dbReference type="SUPFAM" id="SSF54928">
    <property type="entry name" value="RNA-binding domain, RBD"/>
    <property type="match status" value="1"/>
</dbReference>
<dbReference type="Pfam" id="PF05183">
    <property type="entry name" value="RdRP"/>
    <property type="match status" value="1"/>
</dbReference>
<evidence type="ECO:0000313" key="6">
    <source>
        <dbReference type="Proteomes" id="UP000242519"/>
    </source>
</evidence>
<dbReference type="GO" id="GO:0030422">
    <property type="term" value="P:siRNA processing"/>
    <property type="evidence" value="ECO:0007669"/>
    <property type="project" value="TreeGrafter"/>
</dbReference>
<dbReference type="InterPro" id="IPR007855">
    <property type="entry name" value="RDRP"/>
</dbReference>
<dbReference type="InterPro" id="IPR035979">
    <property type="entry name" value="RBD_domain_sf"/>
</dbReference>
<dbReference type="InterPro" id="IPR000504">
    <property type="entry name" value="RRM_dom"/>
</dbReference>
<dbReference type="OrthoDB" id="6513042at2759"/>
<keyword evidence="6" id="KW-1185">Reference proteome</keyword>
<dbReference type="GO" id="GO:0031380">
    <property type="term" value="C:nuclear RNA-directed RNA polymerase complex"/>
    <property type="evidence" value="ECO:0007669"/>
    <property type="project" value="TreeGrafter"/>
</dbReference>
<proteinExistence type="inferred from homology"/>
<feature type="compositionally biased region" description="Low complexity" evidence="3">
    <location>
        <begin position="77"/>
        <end position="88"/>
    </location>
</feature>
<organism evidence="5 6">
    <name type="scientific">Diplocarpon coronariae</name>
    <dbReference type="NCBI Taxonomy" id="2795749"/>
    <lineage>
        <taxon>Eukaryota</taxon>
        <taxon>Fungi</taxon>
        <taxon>Dikarya</taxon>
        <taxon>Ascomycota</taxon>
        <taxon>Pezizomycotina</taxon>
        <taxon>Leotiomycetes</taxon>
        <taxon>Helotiales</taxon>
        <taxon>Drepanopezizaceae</taxon>
        <taxon>Diplocarpon</taxon>
    </lineage>
</organism>
<comment type="catalytic activity">
    <reaction evidence="2">
        <text>RNA(n) + a ribonucleoside 5'-triphosphate = RNA(n+1) + diphosphate</text>
        <dbReference type="Rhea" id="RHEA:21248"/>
        <dbReference type="Rhea" id="RHEA-COMP:14527"/>
        <dbReference type="Rhea" id="RHEA-COMP:17342"/>
        <dbReference type="ChEBI" id="CHEBI:33019"/>
        <dbReference type="ChEBI" id="CHEBI:61557"/>
        <dbReference type="ChEBI" id="CHEBI:140395"/>
        <dbReference type="EC" id="2.7.7.48"/>
    </reaction>
</comment>